<dbReference type="EMBL" id="CP001670">
    <property type="protein sequence ID" value="AFZ81703.1"/>
    <property type="molecule type" value="Genomic_DNA"/>
</dbReference>
<protein>
    <submittedName>
        <fullName evidence="2">Uncharacterized protein</fullName>
    </submittedName>
</protein>
<keyword evidence="3" id="KW-1185">Reference proteome</keyword>
<reference evidence="2 3" key="1">
    <citation type="journal article" date="2012" name="BMC Genomics">
        <title>Comparative genomic analysis and phylogenetic position of Theileria equi.</title>
        <authorList>
            <person name="Kappmeyer L.S."/>
            <person name="Thiagarajan M."/>
            <person name="Herndon D.R."/>
            <person name="Ramsay J.D."/>
            <person name="Caler E."/>
            <person name="Djikeng A."/>
            <person name="Gillespie J.J."/>
            <person name="Lau A.O."/>
            <person name="Roalson E.H."/>
            <person name="Silva J.C."/>
            <person name="Silva M.G."/>
            <person name="Suarez C.E."/>
            <person name="Ueti M.W."/>
            <person name="Nene V.M."/>
            <person name="Mealey R.H."/>
            <person name="Knowles D.P."/>
            <person name="Brayton K.A."/>
        </authorList>
    </citation>
    <scope>NUCLEOTIDE SEQUENCE [LARGE SCALE GENOMIC DNA]</scope>
    <source>
        <strain evidence="2 3">WA</strain>
    </source>
</reference>
<gene>
    <name evidence="2" type="ORF">BEWA_011210</name>
</gene>
<dbReference type="KEGG" id="beq:BEWA_011210"/>
<organism evidence="2 3">
    <name type="scientific">Theileria equi strain WA</name>
    <dbReference type="NCBI Taxonomy" id="1537102"/>
    <lineage>
        <taxon>Eukaryota</taxon>
        <taxon>Sar</taxon>
        <taxon>Alveolata</taxon>
        <taxon>Apicomplexa</taxon>
        <taxon>Aconoidasida</taxon>
        <taxon>Piroplasmida</taxon>
        <taxon>Theileriidae</taxon>
        <taxon>Theileria</taxon>
    </lineage>
</organism>
<dbReference type="eggNOG" id="ENOG502QXTC">
    <property type="taxonomic scope" value="Eukaryota"/>
</dbReference>
<dbReference type="Proteomes" id="UP000031512">
    <property type="component" value="Chromosome 3"/>
</dbReference>
<dbReference type="GeneID" id="15805423"/>
<accession>L0B2I3</accession>
<evidence type="ECO:0000256" key="1">
    <source>
        <dbReference type="SAM" id="MobiDB-lite"/>
    </source>
</evidence>
<dbReference type="VEuPathDB" id="PiroplasmaDB:BEWA_011210"/>
<evidence type="ECO:0000313" key="2">
    <source>
        <dbReference type="EMBL" id="AFZ81703.1"/>
    </source>
</evidence>
<dbReference type="AlphaFoldDB" id="L0B2I3"/>
<evidence type="ECO:0000313" key="3">
    <source>
        <dbReference type="Proteomes" id="UP000031512"/>
    </source>
</evidence>
<feature type="region of interest" description="Disordered" evidence="1">
    <location>
        <begin position="88"/>
        <end position="111"/>
    </location>
</feature>
<dbReference type="RefSeq" id="XP_004831369.1">
    <property type="nucleotide sequence ID" value="XM_004831312.1"/>
</dbReference>
<sequence length="226" mass="25961">MELQNKRTRNVSRILLENDHVRTKSRGRSVRLRGRKPSTKATKALQYPKQKIKNLLKPIFSSRISNLDKLYPISTDKSSEHISAQFNQKTNEKENDDNMSSSSSSSNFNDAALDSEQDHFNNMIALSTENSALHRRYEREHADRLLKSFESGHDTTSKSDYDRPFWPNNAVSSDYGKDISPWIDLIMPGYSQPYCTRINIISRDEKHCSDGCPLSYSFGVRFICSN</sequence>
<name>L0B2I3_THEEQ</name>
<proteinExistence type="predicted"/>